<dbReference type="AlphaFoldDB" id="A0AAD3XK93"/>
<dbReference type="EMBL" id="BSYO01000007">
    <property type="protein sequence ID" value="GMH07500.1"/>
    <property type="molecule type" value="Genomic_DNA"/>
</dbReference>
<organism evidence="1 2">
    <name type="scientific">Nepenthes gracilis</name>
    <name type="common">Slender pitcher plant</name>
    <dbReference type="NCBI Taxonomy" id="150966"/>
    <lineage>
        <taxon>Eukaryota</taxon>
        <taxon>Viridiplantae</taxon>
        <taxon>Streptophyta</taxon>
        <taxon>Embryophyta</taxon>
        <taxon>Tracheophyta</taxon>
        <taxon>Spermatophyta</taxon>
        <taxon>Magnoliopsida</taxon>
        <taxon>eudicotyledons</taxon>
        <taxon>Gunneridae</taxon>
        <taxon>Pentapetalae</taxon>
        <taxon>Caryophyllales</taxon>
        <taxon>Nepenthaceae</taxon>
        <taxon>Nepenthes</taxon>
    </lineage>
</organism>
<reference evidence="1" key="1">
    <citation type="submission" date="2023-05" db="EMBL/GenBank/DDBJ databases">
        <title>Nepenthes gracilis genome sequencing.</title>
        <authorList>
            <person name="Fukushima K."/>
        </authorList>
    </citation>
    <scope>NUCLEOTIDE SEQUENCE</scope>
    <source>
        <strain evidence="1">SING2019-196</strain>
    </source>
</reference>
<protein>
    <submittedName>
        <fullName evidence="1">Uncharacterized protein</fullName>
    </submittedName>
</protein>
<accession>A0AAD3XK93</accession>
<sequence>MDALGITNCSEDVVGSPDFTYSVQAVLSLSKGGDSGPCCNLQQPDNSAAIAVPLASVRVDSAEGSVLKSILKKLRRTKQKRSPRSANQA</sequence>
<comment type="caution">
    <text evidence="1">The sequence shown here is derived from an EMBL/GenBank/DDBJ whole genome shotgun (WGS) entry which is preliminary data.</text>
</comment>
<keyword evidence="2" id="KW-1185">Reference proteome</keyword>
<evidence type="ECO:0000313" key="2">
    <source>
        <dbReference type="Proteomes" id="UP001279734"/>
    </source>
</evidence>
<proteinExistence type="predicted"/>
<dbReference type="Proteomes" id="UP001279734">
    <property type="component" value="Unassembled WGS sequence"/>
</dbReference>
<evidence type="ECO:0000313" key="1">
    <source>
        <dbReference type="EMBL" id="GMH07500.1"/>
    </source>
</evidence>
<name>A0AAD3XK93_NEPGR</name>
<gene>
    <name evidence="1" type="ORF">Nepgr_009340</name>
</gene>